<dbReference type="FunFam" id="1.10.760.10:FF:000019">
    <property type="entry name" value="Di-heme cytochrome C peroxidase"/>
    <property type="match status" value="1"/>
</dbReference>
<keyword evidence="6" id="KW-0732">Signal</keyword>
<evidence type="ECO:0000256" key="10">
    <source>
        <dbReference type="ARBA" id="ARBA00023004"/>
    </source>
</evidence>
<dbReference type="InterPro" id="IPR051395">
    <property type="entry name" value="Cytochrome_c_Peroxidase/MauG"/>
</dbReference>
<dbReference type="OrthoDB" id="9805202at2"/>
<evidence type="ECO:0000256" key="14">
    <source>
        <dbReference type="PIRSR" id="PIRSR000294-2"/>
    </source>
</evidence>
<dbReference type="GO" id="GO:0004130">
    <property type="term" value="F:cytochrome-c peroxidase activity"/>
    <property type="evidence" value="ECO:0007669"/>
    <property type="project" value="TreeGrafter"/>
</dbReference>
<dbReference type="PIRSF" id="PIRSF000294">
    <property type="entry name" value="Cytochrome-c_peroxidase"/>
    <property type="match status" value="1"/>
</dbReference>
<feature type="binding site" description="axial binding residue" evidence="14">
    <location>
        <position position="97"/>
    </location>
    <ligand>
        <name>heme c</name>
        <dbReference type="ChEBI" id="CHEBI:61717"/>
        <label>1</label>
    </ligand>
    <ligandPart>
        <name>Fe</name>
        <dbReference type="ChEBI" id="CHEBI:18248"/>
    </ligandPart>
</feature>
<dbReference type="PANTHER" id="PTHR30600">
    <property type="entry name" value="CYTOCHROME C PEROXIDASE-RELATED"/>
    <property type="match status" value="1"/>
</dbReference>
<keyword evidence="10 14" id="KW-0408">Iron</keyword>
<gene>
    <name evidence="16" type="ORF">PP2015_4051</name>
</gene>
<evidence type="ECO:0000256" key="8">
    <source>
        <dbReference type="ARBA" id="ARBA00022982"/>
    </source>
</evidence>
<dbReference type="Pfam" id="PF03150">
    <property type="entry name" value="CCP_MauG"/>
    <property type="match status" value="1"/>
</dbReference>
<dbReference type="SUPFAM" id="SSF46626">
    <property type="entry name" value="Cytochrome c"/>
    <property type="match status" value="2"/>
</dbReference>
<feature type="binding site" description="covalent" evidence="13">
    <location>
        <position position="249"/>
    </location>
    <ligand>
        <name>heme c</name>
        <dbReference type="ChEBI" id="CHEBI:61717"/>
        <label>2</label>
    </ligand>
</feature>
<feature type="binding site" description="covalent" evidence="13">
    <location>
        <position position="93"/>
    </location>
    <ligand>
        <name>heme c</name>
        <dbReference type="ChEBI" id="CHEBI:61717"/>
        <label>1</label>
    </ligand>
</feature>
<evidence type="ECO:0000256" key="11">
    <source>
        <dbReference type="ARBA" id="ARBA00058991"/>
    </source>
</evidence>
<dbReference type="GO" id="GO:0042597">
    <property type="term" value="C:periplasmic space"/>
    <property type="evidence" value="ECO:0007669"/>
    <property type="project" value="UniProtKB-SubCell"/>
</dbReference>
<evidence type="ECO:0000256" key="9">
    <source>
        <dbReference type="ARBA" id="ARBA00023002"/>
    </source>
</evidence>
<evidence type="ECO:0000313" key="16">
    <source>
        <dbReference type="EMBL" id="ALO44519.1"/>
    </source>
</evidence>
<evidence type="ECO:0000256" key="2">
    <source>
        <dbReference type="ARBA" id="ARBA00004856"/>
    </source>
</evidence>
<dbReference type="AlphaFoldDB" id="A0A0S2K7Z1"/>
<dbReference type="Gene3D" id="1.10.760.10">
    <property type="entry name" value="Cytochrome c-like domain"/>
    <property type="match status" value="2"/>
</dbReference>
<organism evidence="16 17">
    <name type="scientific">Pseudoalteromonas phenolica</name>
    <dbReference type="NCBI Taxonomy" id="161398"/>
    <lineage>
        <taxon>Bacteria</taxon>
        <taxon>Pseudomonadati</taxon>
        <taxon>Pseudomonadota</taxon>
        <taxon>Gammaproteobacteria</taxon>
        <taxon>Alteromonadales</taxon>
        <taxon>Pseudoalteromonadaceae</taxon>
        <taxon>Pseudoalteromonas</taxon>
    </lineage>
</organism>
<dbReference type="InterPro" id="IPR004852">
    <property type="entry name" value="Di-haem_cyt_c_peroxidsae"/>
</dbReference>
<reference evidence="16 17" key="1">
    <citation type="submission" date="2015-11" db="EMBL/GenBank/DDBJ databases">
        <authorList>
            <person name="Zhang Y."/>
            <person name="Guo Z."/>
        </authorList>
    </citation>
    <scope>NUCLEOTIDE SEQUENCE [LARGE SCALE GENOMIC DNA]</scope>
    <source>
        <strain evidence="16 17">KCTC 12086</strain>
    </source>
</reference>
<proteinExistence type="predicted"/>
<evidence type="ECO:0000256" key="13">
    <source>
        <dbReference type="PIRSR" id="PIRSR000294-1"/>
    </source>
</evidence>
<comment type="pathway">
    <text evidence="2">One-carbon metabolism; methylamine degradation.</text>
</comment>
<comment type="subcellular location">
    <subcellularLocation>
        <location evidence="1">Periplasm</location>
    </subcellularLocation>
</comment>
<evidence type="ECO:0000256" key="1">
    <source>
        <dbReference type="ARBA" id="ARBA00004418"/>
    </source>
</evidence>
<keyword evidence="8" id="KW-0249">Electron transport</keyword>
<accession>A0A0S2K7Z1</accession>
<dbReference type="Proteomes" id="UP000061457">
    <property type="component" value="Chromosome II"/>
</dbReference>
<keyword evidence="17" id="KW-1185">Reference proteome</keyword>
<keyword evidence="5 14" id="KW-0479">Metal-binding</keyword>
<keyword evidence="4 13" id="KW-0349">Heme</keyword>
<feature type="binding site" description="axial binding residue" evidence="14">
    <location>
        <position position="253"/>
    </location>
    <ligand>
        <name>heme c</name>
        <dbReference type="ChEBI" id="CHEBI:61717"/>
        <label>2</label>
    </ligand>
    <ligandPart>
        <name>Fe</name>
        <dbReference type="ChEBI" id="CHEBI:18248"/>
    </ligandPart>
</feature>
<dbReference type="InterPro" id="IPR036909">
    <property type="entry name" value="Cyt_c-like_dom_sf"/>
</dbReference>
<dbReference type="PROSITE" id="PS51007">
    <property type="entry name" value="CYTC"/>
    <property type="match status" value="2"/>
</dbReference>
<comment type="cofactor">
    <cofactor evidence="13">
        <name>heme</name>
        <dbReference type="ChEBI" id="CHEBI:30413"/>
    </cofactor>
    <text evidence="13">Binds 2 heme groups.</text>
</comment>
<dbReference type="RefSeq" id="WP_058032369.1">
    <property type="nucleotide sequence ID" value="NZ_CP013188.1"/>
</dbReference>
<protein>
    <recommendedName>
        <fullName evidence="12">Methylamine utilization protein MauG</fullName>
    </recommendedName>
</protein>
<feature type="binding site" description="covalent" evidence="13">
    <location>
        <position position="96"/>
    </location>
    <ligand>
        <name>heme c</name>
        <dbReference type="ChEBI" id="CHEBI:61717"/>
        <label>1</label>
    </ligand>
</feature>
<keyword evidence="3" id="KW-0813">Transport</keyword>
<name>A0A0S2K7Z1_9GAMM</name>
<keyword evidence="16" id="KW-0575">Peroxidase</keyword>
<feature type="domain" description="Cytochrome c" evidence="15">
    <location>
        <begin position="234"/>
        <end position="367"/>
    </location>
</feature>
<evidence type="ECO:0000256" key="3">
    <source>
        <dbReference type="ARBA" id="ARBA00022448"/>
    </source>
</evidence>
<dbReference type="InterPro" id="IPR009056">
    <property type="entry name" value="Cyt_c-like_dom"/>
</dbReference>
<dbReference type="GO" id="GO:0020037">
    <property type="term" value="F:heme binding"/>
    <property type="evidence" value="ECO:0007669"/>
    <property type="project" value="InterPro"/>
</dbReference>
<dbReference type="EMBL" id="CP013188">
    <property type="protein sequence ID" value="ALO44519.1"/>
    <property type="molecule type" value="Genomic_DNA"/>
</dbReference>
<evidence type="ECO:0000256" key="6">
    <source>
        <dbReference type="ARBA" id="ARBA00022729"/>
    </source>
</evidence>
<evidence type="ECO:0000256" key="4">
    <source>
        <dbReference type="ARBA" id="ARBA00022617"/>
    </source>
</evidence>
<sequence length="381" mass="43661">MHRFTTVITLIFIFLPMLSLANDINIDNLREQYSQPAHLWPKPTLDEGVEHVEIGFIPIPIFPQANPFSKEKVLLGEKLFHDPRLSRSGQIACASCHDRDLGWADGRAVSFGHDRLKGRRNAPSIENSAFWQTLFWDGRAASLEEQALMPILDPVEMNFSIEELEQRLNQNEVYKAEFKKVFNADRVKATDIAKALATYQRTILSRSSDFDYFLQSSKQKNEKAKLAFSKKLSDQALWGLHLFRTKARCMNCHSGPLFSDNKFHNLGLTWYKRELEDLGRFKVTKQPDDVGKFKTPSLRGVMNTKPWMHNGSFANMEGILNVYNAGGFKFTKDPNDEMSPVTSKLLKPLNLNYEEMKALEAFLHSITASPARGPHHNFYEY</sequence>
<comment type="function">
    <text evidence="11">Involved in methylamine metabolism. Essential for the maturation of the beta subunit of MADH, presumably via a step in the biosynthesis of tryptophan tryptophylquinone (TTQ), the cofactor of MADH.</text>
</comment>
<evidence type="ECO:0000256" key="7">
    <source>
        <dbReference type="ARBA" id="ARBA00022764"/>
    </source>
</evidence>
<feature type="binding site" description="axial binding residue" evidence="14">
    <location>
        <position position="113"/>
    </location>
    <ligand>
        <name>heme c</name>
        <dbReference type="ChEBI" id="CHEBI:61717"/>
        <label>1</label>
    </ligand>
    <ligandPart>
        <name>Fe</name>
        <dbReference type="ChEBI" id="CHEBI:18248"/>
    </ligandPart>
</feature>
<dbReference type="STRING" id="161398.PP2015_4051"/>
<evidence type="ECO:0000259" key="15">
    <source>
        <dbReference type="PROSITE" id="PS51007"/>
    </source>
</evidence>
<dbReference type="GO" id="GO:0009055">
    <property type="term" value="F:electron transfer activity"/>
    <property type="evidence" value="ECO:0007669"/>
    <property type="project" value="InterPro"/>
</dbReference>
<keyword evidence="7" id="KW-0574">Periplasm</keyword>
<evidence type="ECO:0000256" key="5">
    <source>
        <dbReference type="ARBA" id="ARBA00022723"/>
    </source>
</evidence>
<comment type="PTM">
    <text evidence="13">Binds 2 heme groups per subunit.</text>
</comment>
<feature type="domain" description="Cytochrome c" evidence="15">
    <location>
        <begin position="71"/>
        <end position="172"/>
    </location>
</feature>
<dbReference type="InterPro" id="IPR026259">
    <property type="entry name" value="MauG/Cytc_peroxidase"/>
</dbReference>
<evidence type="ECO:0000256" key="12">
    <source>
        <dbReference type="ARBA" id="ARBA00073576"/>
    </source>
</evidence>
<dbReference type="KEGG" id="pphe:PP2015_4051"/>
<dbReference type="PANTHER" id="PTHR30600:SF10">
    <property type="entry name" value="BLL6722 PROTEIN"/>
    <property type="match status" value="1"/>
</dbReference>
<dbReference type="GO" id="GO:0046872">
    <property type="term" value="F:metal ion binding"/>
    <property type="evidence" value="ECO:0007669"/>
    <property type="project" value="UniProtKB-KW"/>
</dbReference>
<keyword evidence="9" id="KW-0560">Oxidoreductase</keyword>
<feature type="binding site" description="covalent" evidence="13">
    <location>
        <position position="252"/>
    </location>
    <ligand>
        <name>heme c</name>
        <dbReference type="ChEBI" id="CHEBI:61717"/>
        <label>2</label>
    </ligand>
</feature>
<dbReference type="PATRIC" id="fig|161398.10.peg.4154"/>
<evidence type="ECO:0000313" key="17">
    <source>
        <dbReference type="Proteomes" id="UP000061457"/>
    </source>
</evidence>